<evidence type="ECO:0000313" key="3">
    <source>
        <dbReference type="Proteomes" id="UP000324800"/>
    </source>
</evidence>
<dbReference type="Proteomes" id="UP000324800">
    <property type="component" value="Unassembled WGS sequence"/>
</dbReference>
<gene>
    <name evidence="2" type="ORF">EZS28_005282</name>
</gene>
<protein>
    <submittedName>
        <fullName evidence="2">Uncharacterized protein</fullName>
    </submittedName>
</protein>
<dbReference type="AlphaFoldDB" id="A0A5J4WYB4"/>
<sequence length="121" mass="14260">MKPKIHRKARKTAGNNRTLINLQVVRSLNQIFQEIRSQYKNKQMNSQHPEAERSMNTFNQQKIAEEISLLDEGIENEGLMENVDMLQISQSKQGYESSYMNHDEDETENKDGNQMMKRRMI</sequence>
<comment type="caution">
    <text evidence="2">The sequence shown here is derived from an EMBL/GenBank/DDBJ whole genome shotgun (WGS) entry which is preliminary data.</text>
</comment>
<name>A0A5J4WYB4_9EUKA</name>
<evidence type="ECO:0000313" key="2">
    <source>
        <dbReference type="EMBL" id="KAA6399189.1"/>
    </source>
</evidence>
<proteinExistence type="predicted"/>
<evidence type="ECO:0000256" key="1">
    <source>
        <dbReference type="SAM" id="MobiDB-lite"/>
    </source>
</evidence>
<dbReference type="EMBL" id="SNRW01000804">
    <property type="protein sequence ID" value="KAA6399189.1"/>
    <property type="molecule type" value="Genomic_DNA"/>
</dbReference>
<accession>A0A5J4WYB4</accession>
<reference evidence="2 3" key="1">
    <citation type="submission" date="2019-03" db="EMBL/GenBank/DDBJ databases">
        <title>Single cell metagenomics reveals metabolic interactions within the superorganism composed of flagellate Streblomastix strix and complex community of Bacteroidetes bacteria on its surface.</title>
        <authorList>
            <person name="Treitli S.C."/>
            <person name="Kolisko M."/>
            <person name="Husnik F."/>
            <person name="Keeling P."/>
            <person name="Hampl V."/>
        </authorList>
    </citation>
    <scope>NUCLEOTIDE SEQUENCE [LARGE SCALE GENOMIC DNA]</scope>
    <source>
        <strain evidence="2">ST1C</strain>
    </source>
</reference>
<feature type="region of interest" description="Disordered" evidence="1">
    <location>
        <begin position="92"/>
        <end position="121"/>
    </location>
</feature>
<organism evidence="2 3">
    <name type="scientific">Streblomastix strix</name>
    <dbReference type="NCBI Taxonomy" id="222440"/>
    <lineage>
        <taxon>Eukaryota</taxon>
        <taxon>Metamonada</taxon>
        <taxon>Preaxostyla</taxon>
        <taxon>Oxymonadida</taxon>
        <taxon>Streblomastigidae</taxon>
        <taxon>Streblomastix</taxon>
    </lineage>
</organism>